<evidence type="ECO:0000256" key="3">
    <source>
        <dbReference type="ARBA" id="ARBA00023235"/>
    </source>
</evidence>
<dbReference type="AlphaFoldDB" id="A0AAP0KR28"/>
<comment type="similarity">
    <text evidence="1">Belongs to the triosephosphate isomerase family.</text>
</comment>
<dbReference type="Gene3D" id="3.20.20.70">
    <property type="entry name" value="Aldolase class I"/>
    <property type="match status" value="1"/>
</dbReference>
<dbReference type="SUPFAM" id="SSF51351">
    <property type="entry name" value="Triosephosphate isomerase (TIM)"/>
    <property type="match status" value="1"/>
</dbReference>
<dbReference type="GO" id="GO:0005829">
    <property type="term" value="C:cytosol"/>
    <property type="evidence" value="ECO:0007669"/>
    <property type="project" value="TreeGrafter"/>
</dbReference>
<dbReference type="NCBIfam" id="TIGR00419">
    <property type="entry name" value="tim"/>
    <property type="match status" value="1"/>
</dbReference>
<proteinExistence type="inferred from homology"/>
<dbReference type="PANTHER" id="PTHR21139">
    <property type="entry name" value="TRIOSEPHOSPHATE ISOMERASE"/>
    <property type="match status" value="1"/>
</dbReference>
<dbReference type="InterPro" id="IPR013785">
    <property type="entry name" value="Aldolase_TIM"/>
</dbReference>
<reference evidence="5 6" key="1">
    <citation type="submission" date="2024-01" db="EMBL/GenBank/DDBJ databases">
        <title>Genome assemblies of Stephania.</title>
        <authorList>
            <person name="Yang L."/>
        </authorList>
    </citation>
    <scope>NUCLEOTIDE SEQUENCE [LARGE SCALE GENOMIC DNA]</scope>
    <source>
        <strain evidence="5">JXDWG</strain>
        <tissue evidence="5">Leaf</tissue>
    </source>
</reference>
<dbReference type="GO" id="GO:0019563">
    <property type="term" value="P:glycerol catabolic process"/>
    <property type="evidence" value="ECO:0007669"/>
    <property type="project" value="TreeGrafter"/>
</dbReference>
<protein>
    <recommendedName>
        <fullName evidence="7">Triosephosphate isomerase</fullName>
    </recommendedName>
</protein>
<evidence type="ECO:0000313" key="5">
    <source>
        <dbReference type="EMBL" id="KAK9156665.1"/>
    </source>
</evidence>
<evidence type="ECO:0000256" key="2">
    <source>
        <dbReference type="ARBA" id="ARBA00011738"/>
    </source>
</evidence>
<accession>A0AAP0KR28</accession>
<comment type="pathway">
    <text evidence="4">Carbohydrate biosynthesis.</text>
</comment>
<keyword evidence="3" id="KW-0413">Isomerase</keyword>
<evidence type="ECO:0000256" key="1">
    <source>
        <dbReference type="ARBA" id="ARBA00007422"/>
    </source>
</evidence>
<name>A0AAP0KR28_9MAGN</name>
<dbReference type="GO" id="GO:0004807">
    <property type="term" value="F:triose-phosphate isomerase activity"/>
    <property type="evidence" value="ECO:0007669"/>
    <property type="project" value="InterPro"/>
</dbReference>
<comment type="subunit">
    <text evidence="2">Homodimer.</text>
</comment>
<dbReference type="PROSITE" id="PS51440">
    <property type="entry name" value="TIM_2"/>
    <property type="match status" value="1"/>
</dbReference>
<comment type="caution">
    <text evidence="5">The sequence shown here is derived from an EMBL/GenBank/DDBJ whole genome shotgun (WGS) entry which is preliminary data.</text>
</comment>
<dbReference type="GO" id="GO:0006096">
    <property type="term" value="P:glycolytic process"/>
    <property type="evidence" value="ECO:0007669"/>
    <property type="project" value="TreeGrafter"/>
</dbReference>
<gene>
    <name evidence="5" type="ORF">Scep_003239</name>
</gene>
<dbReference type="GO" id="GO:0006094">
    <property type="term" value="P:gluconeogenesis"/>
    <property type="evidence" value="ECO:0007669"/>
    <property type="project" value="TreeGrafter"/>
</dbReference>
<dbReference type="Pfam" id="PF00121">
    <property type="entry name" value="TIM"/>
    <property type="match status" value="1"/>
</dbReference>
<dbReference type="GO" id="GO:0046166">
    <property type="term" value="P:glyceraldehyde-3-phosphate biosynthetic process"/>
    <property type="evidence" value="ECO:0007669"/>
    <property type="project" value="TreeGrafter"/>
</dbReference>
<keyword evidence="6" id="KW-1185">Reference proteome</keyword>
<sequence>MARKFLVVGNWKSNGNVLEAMEIVNFLNQAQVPSQDVVEVVVGPKYECLLPVKTSLRPDFHVAAQKGGLESGGAFNGELSVKTLGCLGIQWVILKHAEVRQLVDKTNESAGDRFVHALSVGLKVVVCVGETLEQREAGSTMEDVTAQAIAIADKVSNWDNVVLAYEPLWATGTGKVPTPAQVQEVVHELRKWIEINISTEVAYKTRIIYGGSVNGANCKEFATLPDIDGLLVGAASLTPEFVDIITSATTVRSD</sequence>
<dbReference type="CDD" id="cd00311">
    <property type="entry name" value="TIM"/>
    <property type="match status" value="1"/>
</dbReference>
<evidence type="ECO:0000313" key="6">
    <source>
        <dbReference type="Proteomes" id="UP001419268"/>
    </source>
</evidence>
<dbReference type="EMBL" id="JBBNAG010000002">
    <property type="protein sequence ID" value="KAK9156665.1"/>
    <property type="molecule type" value="Genomic_DNA"/>
</dbReference>
<organism evidence="5 6">
    <name type="scientific">Stephania cephalantha</name>
    <dbReference type="NCBI Taxonomy" id="152367"/>
    <lineage>
        <taxon>Eukaryota</taxon>
        <taxon>Viridiplantae</taxon>
        <taxon>Streptophyta</taxon>
        <taxon>Embryophyta</taxon>
        <taxon>Tracheophyta</taxon>
        <taxon>Spermatophyta</taxon>
        <taxon>Magnoliopsida</taxon>
        <taxon>Ranunculales</taxon>
        <taxon>Menispermaceae</taxon>
        <taxon>Menispermoideae</taxon>
        <taxon>Cissampelideae</taxon>
        <taxon>Stephania</taxon>
    </lineage>
</organism>
<dbReference type="PANTHER" id="PTHR21139:SF2">
    <property type="entry name" value="TRIOSEPHOSPHATE ISOMERASE"/>
    <property type="match status" value="1"/>
</dbReference>
<dbReference type="InterPro" id="IPR035990">
    <property type="entry name" value="TIM_sf"/>
</dbReference>
<evidence type="ECO:0008006" key="7">
    <source>
        <dbReference type="Google" id="ProtNLM"/>
    </source>
</evidence>
<dbReference type="Proteomes" id="UP001419268">
    <property type="component" value="Unassembled WGS sequence"/>
</dbReference>
<dbReference type="InterPro" id="IPR000652">
    <property type="entry name" value="Triosephosphate_isomerase"/>
</dbReference>
<evidence type="ECO:0000256" key="4">
    <source>
        <dbReference type="ARBA" id="ARBA00024331"/>
    </source>
</evidence>